<dbReference type="PROSITE" id="PS51932">
    <property type="entry name" value="BMV"/>
    <property type="match status" value="1"/>
</dbReference>
<dbReference type="AlphaFoldDB" id="A0A367ZTX3"/>
<dbReference type="InterPro" id="IPR036677">
    <property type="entry name" value="EutN_CcmL_sf"/>
</dbReference>
<organism evidence="3 4">
    <name type="scientific">Candidatus Ozemobacter sibiricus</name>
    <dbReference type="NCBI Taxonomy" id="2268124"/>
    <lineage>
        <taxon>Bacteria</taxon>
        <taxon>Candidatus Ozemobacteria</taxon>
        <taxon>Candidatus Ozemobacterales</taxon>
        <taxon>Candidatus Ozemobacteraceae</taxon>
        <taxon>Candidatus Ozemobacter</taxon>
    </lineage>
</organism>
<evidence type="ECO:0000256" key="2">
    <source>
        <dbReference type="ARBA" id="ARBA00024446"/>
    </source>
</evidence>
<dbReference type="GO" id="GO:0031469">
    <property type="term" value="C:bacterial microcompartment"/>
    <property type="evidence" value="ECO:0007669"/>
    <property type="project" value="UniProtKB-SubCell"/>
</dbReference>
<evidence type="ECO:0000313" key="3">
    <source>
        <dbReference type="EMBL" id="RCK81588.1"/>
    </source>
</evidence>
<name>A0A367ZTX3_9BACT</name>
<protein>
    <submittedName>
        <fullName evidence="3">Ethanolamine utilization polyhedral-body-like protein EutN</fullName>
    </submittedName>
</protein>
<dbReference type="PANTHER" id="PTHR36539:SF1">
    <property type="entry name" value="BACTERIAL MICROCOMPARTMENT SHELL VERTEX PROTEIN EUTN"/>
    <property type="match status" value="1"/>
</dbReference>
<dbReference type="SUPFAM" id="SSF159133">
    <property type="entry name" value="EutN/CcmL-like"/>
    <property type="match status" value="1"/>
</dbReference>
<evidence type="ECO:0000313" key="4">
    <source>
        <dbReference type="Proteomes" id="UP000252355"/>
    </source>
</evidence>
<dbReference type="PANTHER" id="PTHR36539">
    <property type="entry name" value="ETHANOLAMINE UTILIZATION PROTEIN EUTN"/>
    <property type="match status" value="1"/>
</dbReference>
<gene>
    <name evidence="3" type="ORF">OZSIB_0722</name>
</gene>
<comment type="subcellular location">
    <subcellularLocation>
        <location evidence="1">Bacterial microcompartment</location>
    </subcellularLocation>
</comment>
<reference evidence="3 4" key="1">
    <citation type="submission" date="2018-05" db="EMBL/GenBank/DDBJ databases">
        <title>A metagenomic window into the 2 km-deep terrestrial subsurface aquifer revealed taxonomically and functionally diverse microbial community comprising novel uncultured bacterial lineages.</title>
        <authorList>
            <person name="Kadnikov V.V."/>
            <person name="Mardanov A.V."/>
            <person name="Beletsky A.V."/>
            <person name="Banks D."/>
            <person name="Pimenov N.V."/>
            <person name="Frank Y.A."/>
            <person name="Karnachuk O.V."/>
            <person name="Ravin N.V."/>
        </authorList>
    </citation>
    <scope>NUCLEOTIDE SEQUENCE [LARGE SCALE GENOMIC DNA]</scope>
    <source>
        <strain evidence="3">BY5</strain>
    </source>
</reference>
<dbReference type="Proteomes" id="UP000252355">
    <property type="component" value="Unassembled WGS sequence"/>
</dbReference>
<keyword evidence="2" id="KW-1283">Bacterial microcompartment</keyword>
<accession>A0A367ZTX3</accession>
<dbReference type="Pfam" id="PF03319">
    <property type="entry name" value="EutN_CcmL"/>
    <property type="match status" value="1"/>
</dbReference>
<sequence length="94" mass="9820">MNLGRVCGTVVCTRKDERLEGIKLLVVEELTIDAKPTGKYVIAADAVGAGAAETVLLVSGSSARLTDRTLNKPVDAAIAGIVDAVVMDQERGRP</sequence>
<evidence type="ECO:0000256" key="1">
    <source>
        <dbReference type="ARBA" id="ARBA00024322"/>
    </source>
</evidence>
<comment type="caution">
    <text evidence="3">The sequence shown here is derived from an EMBL/GenBank/DDBJ whole genome shotgun (WGS) entry which is preliminary data.</text>
</comment>
<dbReference type="Gene3D" id="2.40.50.220">
    <property type="entry name" value="EutN/Ccml"/>
    <property type="match status" value="1"/>
</dbReference>
<dbReference type="EMBL" id="QOQW01000001">
    <property type="protein sequence ID" value="RCK81588.1"/>
    <property type="molecule type" value="Genomic_DNA"/>
</dbReference>
<proteinExistence type="predicted"/>
<dbReference type="InterPro" id="IPR004992">
    <property type="entry name" value="EutN_CcmL"/>
</dbReference>